<dbReference type="InterPro" id="IPR007269">
    <property type="entry name" value="ICMT_MeTrfase"/>
</dbReference>
<comment type="similarity">
    <text evidence="5">Belongs to the class VI-like SAM-binding methyltransferase superfamily. Isoprenylcysteine carboxyl methyltransferase family.</text>
</comment>
<gene>
    <name evidence="6" type="ORF">PC9H_002218</name>
</gene>
<keyword evidence="5" id="KW-0256">Endoplasmic reticulum</keyword>
<dbReference type="GO" id="GO:0004671">
    <property type="term" value="F:protein C-terminal S-isoprenylcysteine carboxyl O-methyltransferase activity"/>
    <property type="evidence" value="ECO:0007669"/>
    <property type="project" value="UniProtKB-EC"/>
</dbReference>
<dbReference type="AlphaFoldDB" id="A0A8H6ZL79"/>
<dbReference type="EC" id="2.1.1.100" evidence="5"/>
<dbReference type="GO" id="GO:0005789">
    <property type="term" value="C:endoplasmic reticulum membrane"/>
    <property type="evidence" value="ECO:0007669"/>
    <property type="project" value="UniProtKB-SubCell"/>
</dbReference>
<feature type="transmembrane region" description="Helical" evidence="5">
    <location>
        <begin position="62"/>
        <end position="88"/>
    </location>
</feature>
<dbReference type="VEuPathDB" id="FungiDB:PC9H_002218"/>
<protein>
    <recommendedName>
        <fullName evidence="5">Protein-S-isoprenylcysteine O-methyltransferase</fullName>
        <ecNumber evidence="5">2.1.1.100</ecNumber>
    </recommendedName>
</protein>
<dbReference type="RefSeq" id="XP_036626481.1">
    <property type="nucleotide sequence ID" value="XM_036771860.1"/>
</dbReference>
<proteinExistence type="inferred from homology"/>
<keyword evidence="3 5" id="KW-1133">Transmembrane helix</keyword>
<name>A0A8H6ZL79_PLEOS</name>
<comment type="caution">
    <text evidence="6">The sequence shown here is derived from an EMBL/GenBank/DDBJ whole genome shotgun (WGS) entry which is preliminary data.</text>
</comment>
<comment type="catalytic activity">
    <reaction evidence="5">
        <text>[protein]-C-terminal S-[(2E,6E)-farnesyl]-L-cysteine + S-adenosyl-L-methionine = [protein]-C-terminal S-[(2E,6E)-farnesyl]-L-cysteine methyl ester + S-adenosyl-L-homocysteine</text>
        <dbReference type="Rhea" id="RHEA:21672"/>
        <dbReference type="Rhea" id="RHEA-COMP:12125"/>
        <dbReference type="Rhea" id="RHEA-COMP:12126"/>
        <dbReference type="ChEBI" id="CHEBI:57856"/>
        <dbReference type="ChEBI" id="CHEBI:59789"/>
        <dbReference type="ChEBI" id="CHEBI:90510"/>
        <dbReference type="ChEBI" id="CHEBI:90511"/>
        <dbReference type="EC" id="2.1.1.100"/>
    </reaction>
</comment>
<dbReference type="Gene3D" id="1.20.120.1630">
    <property type="match status" value="1"/>
</dbReference>
<evidence type="ECO:0000256" key="2">
    <source>
        <dbReference type="ARBA" id="ARBA00022692"/>
    </source>
</evidence>
<feature type="transmembrane region" description="Helical" evidence="5">
    <location>
        <begin position="100"/>
        <end position="122"/>
    </location>
</feature>
<sequence>MISEDFMTNLATRNALLLITAISVHLSLSPPNPPVALQKCTGSKTLFERFIQYITFCSKAMTWLGVILDIVASSVLFAQPTSLVASLFCPEPPRPLSTMWTVHSGLFIGSSMAFLAALLRLWCFRTMGRMFTFEVTIDAKHELITGGPYAYVRHPSYTGVAMTLLGATLALCSPGSWLMECGVLSRGGILALAFWIVKCGYAAKGTIARLGIEDETLRKTFGSTWDEYAENVPYRLIPGVI</sequence>
<comment type="caution">
    <text evidence="5">Lacks conserved residue(s) required for the propagation of feature annotation.</text>
</comment>
<dbReference type="PANTHER" id="PTHR12714:SF9">
    <property type="entry name" value="PROTEIN-S-ISOPRENYLCYSTEINE O-METHYLTRANSFERASE"/>
    <property type="match status" value="1"/>
</dbReference>
<organism evidence="6 7">
    <name type="scientific">Pleurotus ostreatus</name>
    <name type="common">Oyster mushroom</name>
    <name type="synonym">White-rot fungus</name>
    <dbReference type="NCBI Taxonomy" id="5322"/>
    <lineage>
        <taxon>Eukaryota</taxon>
        <taxon>Fungi</taxon>
        <taxon>Dikarya</taxon>
        <taxon>Basidiomycota</taxon>
        <taxon>Agaricomycotina</taxon>
        <taxon>Agaricomycetes</taxon>
        <taxon>Agaricomycetidae</taxon>
        <taxon>Agaricales</taxon>
        <taxon>Pleurotineae</taxon>
        <taxon>Pleurotaceae</taxon>
        <taxon>Pleurotus</taxon>
    </lineage>
</organism>
<evidence type="ECO:0000256" key="3">
    <source>
        <dbReference type="ARBA" id="ARBA00022989"/>
    </source>
</evidence>
<dbReference type="EMBL" id="JACETU010000010">
    <property type="protein sequence ID" value="KAF7419627.1"/>
    <property type="molecule type" value="Genomic_DNA"/>
</dbReference>
<evidence type="ECO:0000313" key="6">
    <source>
        <dbReference type="EMBL" id="KAF7419627.1"/>
    </source>
</evidence>
<keyword evidence="5" id="KW-0489">Methyltransferase</keyword>
<reference evidence="6" key="1">
    <citation type="submission" date="2019-07" db="EMBL/GenBank/DDBJ databases">
        <authorList>
            <person name="Palmer J.M."/>
        </authorList>
    </citation>
    <scope>NUCLEOTIDE SEQUENCE</scope>
    <source>
        <strain evidence="6">PC9</strain>
    </source>
</reference>
<dbReference type="PANTHER" id="PTHR12714">
    <property type="entry name" value="PROTEIN-S ISOPRENYLCYSTEINE O-METHYLTRANSFERASE"/>
    <property type="match status" value="1"/>
</dbReference>
<accession>A0A8H6ZL79</accession>
<evidence type="ECO:0000256" key="1">
    <source>
        <dbReference type="ARBA" id="ARBA00004141"/>
    </source>
</evidence>
<evidence type="ECO:0000313" key="7">
    <source>
        <dbReference type="Proteomes" id="UP000623687"/>
    </source>
</evidence>
<comment type="subcellular location">
    <subcellularLocation>
        <location evidence="5">Endoplasmic reticulum membrane</location>
        <topology evidence="5">Multi-pass membrane protein</topology>
    </subcellularLocation>
    <subcellularLocation>
        <location evidence="1">Membrane</location>
        <topology evidence="1">Multi-pass membrane protein</topology>
    </subcellularLocation>
</comment>
<dbReference type="OrthoDB" id="422086at2759"/>
<keyword evidence="2 5" id="KW-0812">Transmembrane</keyword>
<dbReference type="GeneID" id="59372059"/>
<dbReference type="Proteomes" id="UP000623687">
    <property type="component" value="Unassembled WGS sequence"/>
</dbReference>
<keyword evidence="7" id="KW-1185">Reference proteome</keyword>
<evidence type="ECO:0000256" key="5">
    <source>
        <dbReference type="RuleBase" id="RU362022"/>
    </source>
</evidence>
<keyword evidence="5" id="KW-0808">Transferase</keyword>
<evidence type="ECO:0000256" key="4">
    <source>
        <dbReference type="ARBA" id="ARBA00023136"/>
    </source>
</evidence>
<keyword evidence="4 5" id="KW-0472">Membrane</keyword>
<keyword evidence="5" id="KW-0949">S-adenosyl-L-methionine</keyword>
<dbReference type="Pfam" id="PF04140">
    <property type="entry name" value="ICMT"/>
    <property type="match status" value="1"/>
</dbReference>
<dbReference type="GO" id="GO:0032259">
    <property type="term" value="P:methylation"/>
    <property type="evidence" value="ECO:0007669"/>
    <property type="project" value="UniProtKB-KW"/>
</dbReference>